<organism evidence="1 2">
    <name type="scientific">Ascoidea rubescens DSM 1968</name>
    <dbReference type="NCBI Taxonomy" id="1344418"/>
    <lineage>
        <taxon>Eukaryota</taxon>
        <taxon>Fungi</taxon>
        <taxon>Dikarya</taxon>
        <taxon>Ascomycota</taxon>
        <taxon>Saccharomycotina</taxon>
        <taxon>Saccharomycetes</taxon>
        <taxon>Ascoideaceae</taxon>
        <taxon>Ascoidea</taxon>
    </lineage>
</organism>
<dbReference type="AlphaFoldDB" id="A0A1D2V8B3"/>
<dbReference type="Proteomes" id="UP000095038">
    <property type="component" value="Unassembled WGS sequence"/>
</dbReference>
<proteinExistence type="predicted"/>
<dbReference type="RefSeq" id="XP_020044213.1">
    <property type="nucleotide sequence ID" value="XM_020194820.1"/>
</dbReference>
<reference evidence="2" key="1">
    <citation type="submission" date="2016-05" db="EMBL/GenBank/DDBJ databases">
        <title>Comparative genomics of biotechnologically important yeasts.</title>
        <authorList>
            <consortium name="DOE Joint Genome Institute"/>
            <person name="Riley R."/>
            <person name="Haridas S."/>
            <person name="Wolfe K.H."/>
            <person name="Lopes M.R."/>
            <person name="Hittinger C.T."/>
            <person name="Goker M."/>
            <person name="Salamov A."/>
            <person name="Wisecaver J."/>
            <person name="Long T.M."/>
            <person name="Aerts A.L."/>
            <person name="Barry K."/>
            <person name="Choi C."/>
            <person name="Clum A."/>
            <person name="Coughlan A.Y."/>
            <person name="Deshpande S."/>
            <person name="Douglass A.P."/>
            <person name="Hanson S.J."/>
            <person name="Klenk H.-P."/>
            <person name="Labutti K."/>
            <person name="Lapidus A."/>
            <person name="Lindquist E."/>
            <person name="Lipzen A."/>
            <person name="Meier-Kolthoff J.P."/>
            <person name="Ohm R.A."/>
            <person name="Otillar R.P."/>
            <person name="Pangilinan J."/>
            <person name="Peng Y."/>
            <person name="Rokas A."/>
            <person name="Rosa C.A."/>
            <person name="Scheuner C."/>
            <person name="Sibirny A.A."/>
            <person name="Slot J.C."/>
            <person name="Stielow J.B."/>
            <person name="Sun H."/>
            <person name="Kurtzman C.P."/>
            <person name="Blackwell M."/>
            <person name="Grigoriev I.V."/>
            <person name="Jeffries T.W."/>
        </authorList>
    </citation>
    <scope>NUCLEOTIDE SEQUENCE [LARGE SCALE GENOMIC DNA]</scope>
    <source>
        <strain evidence="2">DSM 1968</strain>
    </source>
</reference>
<evidence type="ECO:0000313" key="1">
    <source>
        <dbReference type="EMBL" id="ODV57906.1"/>
    </source>
</evidence>
<dbReference type="EMBL" id="KV454498">
    <property type="protein sequence ID" value="ODV57906.1"/>
    <property type="molecule type" value="Genomic_DNA"/>
</dbReference>
<name>A0A1D2V8B3_9ASCO</name>
<protein>
    <submittedName>
        <fullName evidence="1">Uncharacterized protein</fullName>
    </submittedName>
</protein>
<keyword evidence="2" id="KW-1185">Reference proteome</keyword>
<sequence length="72" mass="8662">MFEKKFENFVTSIPVSVYPLGLWFELKAKEEPQIRINELYSMEGENELYPIFEIAKLKKEEIILDMKQFETK</sequence>
<dbReference type="GeneID" id="30968456"/>
<gene>
    <name evidence="1" type="ORF">ASCRUDRAFT_83128</name>
</gene>
<dbReference type="InParanoid" id="A0A1D2V8B3"/>
<evidence type="ECO:0000313" key="2">
    <source>
        <dbReference type="Proteomes" id="UP000095038"/>
    </source>
</evidence>
<accession>A0A1D2V8B3</accession>